<comment type="subcellular location">
    <subcellularLocation>
        <location evidence="1 9">Mitochondrion membrane</location>
        <topology evidence="1 9">Multi-pass membrane protein</topology>
    </subcellularLocation>
</comment>
<dbReference type="Proteomes" id="UP001209878">
    <property type="component" value="Unassembled WGS sequence"/>
</dbReference>
<protein>
    <recommendedName>
        <fullName evidence="9">Sidoreflexin</fullName>
    </recommendedName>
</protein>
<evidence type="ECO:0000256" key="8">
    <source>
        <dbReference type="ARBA" id="ARBA00023136"/>
    </source>
</evidence>
<keyword evidence="8 9" id="KW-0472">Membrane</keyword>
<dbReference type="GO" id="GO:0140300">
    <property type="term" value="P:serine import into mitochondrion"/>
    <property type="evidence" value="ECO:0007669"/>
    <property type="project" value="TreeGrafter"/>
</dbReference>
<name>A0AAD9P443_RIDPI</name>
<evidence type="ECO:0000313" key="10">
    <source>
        <dbReference type="EMBL" id="KAK2187661.1"/>
    </source>
</evidence>
<keyword evidence="3" id="KW-0813">Transport</keyword>
<dbReference type="NCBIfam" id="TIGR00798">
    <property type="entry name" value="mtc"/>
    <property type="match status" value="1"/>
</dbReference>
<reference evidence="10" key="1">
    <citation type="journal article" date="2023" name="Mol. Biol. Evol.">
        <title>Third-Generation Sequencing Reveals the Adaptive Role of the Epigenome in Three Deep-Sea Polychaetes.</title>
        <authorList>
            <person name="Perez M."/>
            <person name="Aroh O."/>
            <person name="Sun Y."/>
            <person name="Lan Y."/>
            <person name="Juniper S.K."/>
            <person name="Young C.R."/>
            <person name="Angers B."/>
            <person name="Qian P.Y."/>
        </authorList>
    </citation>
    <scope>NUCLEOTIDE SEQUENCE</scope>
    <source>
        <strain evidence="10">R07B-5</strain>
    </source>
</reference>
<dbReference type="AlphaFoldDB" id="A0AAD9P443"/>
<evidence type="ECO:0000256" key="1">
    <source>
        <dbReference type="ARBA" id="ARBA00004225"/>
    </source>
</evidence>
<evidence type="ECO:0000256" key="9">
    <source>
        <dbReference type="RuleBase" id="RU362000"/>
    </source>
</evidence>
<gene>
    <name evidence="10" type="ORF">NP493_158g03019</name>
</gene>
<sequence length="329" mass="36495">MFSQVLAQGSLPNGRIDLDKPRYDQSTFSGRAKHFFIITNPLNLFASSGKLEEAKKLVQLYRQNKEPPGVGEDDVWRAKHLYDSAFHPETGEKMFIIGRMSAQVPMNMSITGCMMTFYKSTPAVVFWQWFNQSFNAVVNYTNRSGDSPLSTKELVTSYVLATASATGSALALNRMVVKLPPIIGRYVPFAAVAVANCINIPFMRNRELKNGIPVLTEDGEVVGTSKQAAKRGIAQVVFSRIVMAVPGMSIPPLMLYRLEKRPFLTKYPMMIAPVQVGLVGMFLIFATPLCCALFPQMSSISVSKLEPELQKKIASMKEPVSVVYYNKGL</sequence>
<feature type="transmembrane region" description="Helical" evidence="9">
    <location>
        <begin position="270"/>
        <end position="294"/>
    </location>
</feature>
<evidence type="ECO:0000256" key="4">
    <source>
        <dbReference type="ARBA" id="ARBA00022692"/>
    </source>
</evidence>
<keyword evidence="5" id="KW-0029">Amino-acid transport</keyword>
<evidence type="ECO:0000256" key="6">
    <source>
        <dbReference type="ARBA" id="ARBA00022989"/>
    </source>
</evidence>
<dbReference type="GO" id="GO:0015075">
    <property type="term" value="F:monoatomic ion transmembrane transporter activity"/>
    <property type="evidence" value="ECO:0007669"/>
    <property type="project" value="InterPro"/>
</dbReference>
<keyword evidence="6 9" id="KW-1133">Transmembrane helix</keyword>
<evidence type="ECO:0000313" key="11">
    <source>
        <dbReference type="Proteomes" id="UP001209878"/>
    </source>
</evidence>
<keyword evidence="7 9" id="KW-0496">Mitochondrion</keyword>
<feature type="transmembrane region" description="Helical" evidence="9">
    <location>
        <begin position="237"/>
        <end position="258"/>
    </location>
</feature>
<comment type="similarity">
    <text evidence="2 9">Belongs to the sideroflexin family.</text>
</comment>
<accession>A0AAD9P443</accession>
<evidence type="ECO:0000256" key="3">
    <source>
        <dbReference type="ARBA" id="ARBA00022448"/>
    </source>
</evidence>
<comment type="caution">
    <text evidence="10">The sequence shown here is derived from an EMBL/GenBank/DDBJ whole genome shotgun (WGS) entry which is preliminary data.</text>
</comment>
<evidence type="ECO:0000256" key="7">
    <source>
        <dbReference type="ARBA" id="ARBA00023128"/>
    </source>
</evidence>
<evidence type="ECO:0000256" key="2">
    <source>
        <dbReference type="ARBA" id="ARBA00005974"/>
    </source>
</evidence>
<organism evidence="10 11">
    <name type="scientific">Ridgeia piscesae</name>
    <name type="common">Tubeworm</name>
    <dbReference type="NCBI Taxonomy" id="27915"/>
    <lineage>
        <taxon>Eukaryota</taxon>
        <taxon>Metazoa</taxon>
        <taxon>Spiralia</taxon>
        <taxon>Lophotrochozoa</taxon>
        <taxon>Annelida</taxon>
        <taxon>Polychaeta</taxon>
        <taxon>Sedentaria</taxon>
        <taxon>Canalipalpata</taxon>
        <taxon>Sabellida</taxon>
        <taxon>Siboglinidae</taxon>
        <taxon>Ridgeia</taxon>
    </lineage>
</organism>
<dbReference type="GO" id="GO:0005743">
    <property type="term" value="C:mitochondrial inner membrane"/>
    <property type="evidence" value="ECO:0007669"/>
    <property type="project" value="TreeGrafter"/>
</dbReference>
<dbReference type="Pfam" id="PF03820">
    <property type="entry name" value="SFXNs"/>
    <property type="match status" value="1"/>
</dbReference>
<comment type="caution">
    <text evidence="9">Lacks conserved residue(s) required for the propagation of feature annotation.</text>
</comment>
<dbReference type="EMBL" id="JAODUO010000158">
    <property type="protein sequence ID" value="KAK2187661.1"/>
    <property type="molecule type" value="Genomic_DNA"/>
</dbReference>
<dbReference type="InterPro" id="IPR004686">
    <property type="entry name" value="Mtc"/>
</dbReference>
<keyword evidence="11" id="KW-1185">Reference proteome</keyword>
<evidence type="ECO:0000256" key="5">
    <source>
        <dbReference type="ARBA" id="ARBA00022970"/>
    </source>
</evidence>
<dbReference type="PANTHER" id="PTHR11153:SF8">
    <property type="entry name" value="SIDEROFLEXIN-1"/>
    <property type="match status" value="1"/>
</dbReference>
<feature type="transmembrane region" description="Helical" evidence="9">
    <location>
        <begin position="183"/>
        <end position="202"/>
    </location>
</feature>
<dbReference type="PANTHER" id="PTHR11153">
    <property type="entry name" value="SIDEROFLEXIN"/>
    <property type="match status" value="1"/>
</dbReference>
<proteinExistence type="inferred from homology"/>
<keyword evidence="4 9" id="KW-0812">Transmembrane</keyword>